<proteinExistence type="predicted"/>
<keyword evidence="7" id="KW-1185">Reference proteome</keyword>
<organism evidence="6 7">
    <name type="scientific">Nocardia acididurans</name>
    <dbReference type="NCBI Taxonomy" id="2802282"/>
    <lineage>
        <taxon>Bacteria</taxon>
        <taxon>Bacillati</taxon>
        <taxon>Actinomycetota</taxon>
        <taxon>Actinomycetes</taxon>
        <taxon>Mycobacteriales</taxon>
        <taxon>Nocardiaceae</taxon>
        <taxon>Nocardia</taxon>
    </lineage>
</organism>
<dbReference type="Gene3D" id="1.10.357.10">
    <property type="entry name" value="Tetracycline Repressor, domain 2"/>
    <property type="match status" value="1"/>
</dbReference>
<evidence type="ECO:0000256" key="2">
    <source>
        <dbReference type="ARBA" id="ARBA00023125"/>
    </source>
</evidence>
<protein>
    <submittedName>
        <fullName evidence="6">TetR/AcrR family transcriptional regulator</fullName>
    </submittedName>
</protein>
<evidence type="ECO:0000256" key="1">
    <source>
        <dbReference type="ARBA" id="ARBA00023015"/>
    </source>
</evidence>
<dbReference type="Pfam" id="PF16859">
    <property type="entry name" value="TetR_C_11"/>
    <property type="match status" value="1"/>
</dbReference>
<dbReference type="RefSeq" id="WP_201949606.1">
    <property type="nucleotide sequence ID" value="NZ_JAERRJ010000008.1"/>
</dbReference>
<sequence>MPPSSTPKPRTARSRKEILDAAFELAMAHGYAKLTMEGVAARARVGKQTIYRWWPSKAALALDVLNDRIGAATDFPDTGDITADLTTQITAVATLFNSPMAGIFRGVIADAQSDLRVAEAVAATFLGPRAEACARRLDIAVAQGQIRADIPTADMVELLYGPLYYRVLLRDLPLTGEHALDVLRSVLGGLAT</sequence>
<evidence type="ECO:0000313" key="7">
    <source>
        <dbReference type="Proteomes" id="UP000602198"/>
    </source>
</evidence>
<evidence type="ECO:0000256" key="3">
    <source>
        <dbReference type="ARBA" id="ARBA00023163"/>
    </source>
</evidence>
<dbReference type="Proteomes" id="UP000602198">
    <property type="component" value="Unassembled WGS sequence"/>
</dbReference>
<name>A0ABS1M8P1_9NOCA</name>
<dbReference type="EMBL" id="JAERRJ010000008">
    <property type="protein sequence ID" value="MBL1077015.1"/>
    <property type="molecule type" value="Genomic_DNA"/>
</dbReference>
<dbReference type="InterPro" id="IPR036271">
    <property type="entry name" value="Tet_transcr_reg_TetR-rel_C_sf"/>
</dbReference>
<feature type="DNA-binding region" description="H-T-H motif" evidence="4">
    <location>
        <begin position="35"/>
        <end position="54"/>
    </location>
</feature>
<dbReference type="Pfam" id="PF00440">
    <property type="entry name" value="TetR_N"/>
    <property type="match status" value="1"/>
</dbReference>
<evidence type="ECO:0000259" key="5">
    <source>
        <dbReference type="PROSITE" id="PS50977"/>
    </source>
</evidence>
<dbReference type="PANTHER" id="PTHR30055:SF148">
    <property type="entry name" value="TETR-FAMILY TRANSCRIPTIONAL REGULATOR"/>
    <property type="match status" value="1"/>
</dbReference>
<feature type="domain" description="HTH tetR-type" evidence="5">
    <location>
        <begin position="12"/>
        <end position="72"/>
    </location>
</feature>
<evidence type="ECO:0000313" key="6">
    <source>
        <dbReference type="EMBL" id="MBL1077015.1"/>
    </source>
</evidence>
<keyword evidence="3" id="KW-0804">Transcription</keyword>
<reference evidence="6 7" key="1">
    <citation type="submission" date="2021-01" db="EMBL/GenBank/DDBJ databases">
        <title>WGS of actinomycetes isolated from Thailand.</title>
        <authorList>
            <person name="Thawai C."/>
        </authorList>
    </citation>
    <scope>NUCLEOTIDE SEQUENCE [LARGE SCALE GENOMIC DNA]</scope>
    <source>
        <strain evidence="6 7">LPG 2</strain>
    </source>
</reference>
<dbReference type="PROSITE" id="PS50977">
    <property type="entry name" value="HTH_TETR_2"/>
    <property type="match status" value="1"/>
</dbReference>
<dbReference type="PRINTS" id="PR00455">
    <property type="entry name" value="HTHTETR"/>
</dbReference>
<gene>
    <name evidence="6" type="ORF">JK358_21695</name>
</gene>
<keyword evidence="1" id="KW-0805">Transcription regulation</keyword>
<evidence type="ECO:0000256" key="4">
    <source>
        <dbReference type="PROSITE-ProRule" id="PRU00335"/>
    </source>
</evidence>
<dbReference type="InterPro" id="IPR009057">
    <property type="entry name" value="Homeodomain-like_sf"/>
</dbReference>
<dbReference type="SUPFAM" id="SSF46689">
    <property type="entry name" value="Homeodomain-like"/>
    <property type="match status" value="1"/>
</dbReference>
<dbReference type="PANTHER" id="PTHR30055">
    <property type="entry name" value="HTH-TYPE TRANSCRIPTIONAL REGULATOR RUTR"/>
    <property type="match status" value="1"/>
</dbReference>
<keyword evidence="2 4" id="KW-0238">DNA-binding</keyword>
<dbReference type="Gene3D" id="1.10.10.60">
    <property type="entry name" value="Homeodomain-like"/>
    <property type="match status" value="1"/>
</dbReference>
<dbReference type="InterPro" id="IPR011075">
    <property type="entry name" value="TetR_C"/>
</dbReference>
<dbReference type="InterPro" id="IPR001647">
    <property type="entry name" value="HTH_TetR"/>
</dbReference>
<dbReference type="SUPFAM" id="SSF48498">
    <property type="entry name" value="Tetracyclin repressor-like, C-terminal domain"/>
    <property type="match status" value="1"/>
</dbReference>
<comment type="caution">
    <text evidence="6">The sequence shown here is derived from an EMBL/GenBank/DDBJ whole genome shotgun (WGS) entry which is preliminary data.</text>
</comment>
<dbReference type="InterPro" id="IPR050109">
    <property type="entry name" value="HTH-type_TetR-like_transc_reg"/>
</dbReference>
<accession>A0ABS1M8P1</accession>